<evidence type="ECO:0000313" key="2">
    <source>
        <dbReference type="EMBL" id="GHB30663.1"/>
    </source>
</evidence>
<feature type="transmembrane region" description="Helical" evidence="1">
    <location>
        <begin position="312"/>
        <end position="332"/>
    </location>
</feature>
<feature type="transmembrane region" description="Helical" evidence="1">
    <location>
        <begin position="280"/>
        <end position="300"/>
    </location>
</feature>
<protein>
    <recommendedName>
        <fullName evidence="4">DUF4271 domain-containing protein</fullName>
    </recommendedName>
</protein>
<evidence type="ECO:0008006" key="4">
    <source>
        <dbReference type="Google" id="ProtNLM"/>
    </source>
</evidence>
<name>A0A8J3CWQ8_9BACT</name>
<reference evidence="2" key="2">
    <citation type="submission" date="2020-09" db="EMBL/GenBank/DDBJ databases">
        <authorList>
            <person name="Sun Q."/>
            <person name="Kim S."/>
        </authorList>
    </citation>
    <scope>NUCLEOTIDE SEQUENCE</scope>
    <source>
        <strain evidence="2">KCTC 23224</strain>
    </source>
</reference>
<feature type="transmembrane region" description="Helical" evidence="1">
    <location>
        <begin position="344"/>
        <end position="364"/>
    </location>
</feature>
<dbReference type="InterPro" id="IPR025367">
    <property type="entry name" value="DUF4271"/>
</dbReference>
<evidence type="ECO:0000256" key="1">
    <source>
        <dbReference type="SAM" id="Phobius"/>
    </source>
</evidence>
<dbReference type="AlphaFoldDB" id="A0A8J3CWQ8"/>
<sequence length="365" mass="42545">MGKFWLIISFIFLAGLGLSAQTLENYSGTFKHQTNRSWNYKSDVITTDVDVSSFPASKLKFQVPAQSTVFLNNKIWFFSQQDTTILVPLKDLHERFDFGSQQTVPMVIYGHGISKDDIFLEKGYFENIPNQMGFVDLEDSNKRIRSSFKDFYYLSICILFILFGIVKSVFPVELNYMLSPLGVITFGDNLEGNPKFFSLDVLFFLFLTGLAIVQSVMFFMYYFNDELTYFFNPANMNDLFFKWIIGSLAFVGLSILKYLYLNFMTFVFNIKKFEIIHFFYLLRIISLMAFGLILFQLLILTNDLIVLKDWELVAKNIFFGVYLIATVLLFIAMTNQVDFKFYHLIAYLCTAELLPFLIITKHLIW</sequence>
<feature type="transmembrane region" description="Helical" evidence="1">
    <location>
        <begin position="243"/>
        <end position="268"/>
    </location>
</feature>
<comment type="caution">
    <text evidence="2">The sequence shown here is derived from an EMBL/GenBank/DDBJ whole genome shotgun (WGS) entry which is preliminary data.</text>
</comment>
<keyword evidence="1" id="KW-1133">Transmembrane helix</keyword>
<dbReference type="EMBL" id="BMYF01000004">
    <property type="protein sequence ID" value="GHB30663.1"/>
    <property type="molecule type" value="Genomic_DNA"/>
</dbReference>
<keyword evidence="1" id="KW-0812">Transmembrane</keyword>
<dbReference type="RefSeq" id="WP_189579310.1">
    <property type="nucleotide sequence ID" value="NZ_BMYF01000004.1"/>
</dbReference>
<proteinExistence type="predicted"/>
<evidence type="ECO:0000313" key="3">
    <source>
        <dbReference type="Proteomes" id="UP000642809"/>
    </source>
</evidence>
<feature type="transmembrane region" description="Helical" evidence="1">
    <location>
        <begin position="201"/>
        <end position="223"/>
    </location>
</feature>
<feature type="transmembrane region" description="Helical" evidence="1">
    <location>
        <begin position="151"/>
        <end position="170"/>
    </location>
</feature>
<accession>A0A8J3CWQ8</accession>
<dbReference type="Proteomes" id="UP000642809">
    <property type="component" value="Unassembled WGS sequence"/>
</dbReference>
<dbReference type="Pfam" id="PF14093">
    <property type="entry name" value="DUF4271"/>
    <property type="match status" value="1"/>
</dbReference>
<organism evidence="2 3">
    <name type="scientific">Mongoliitalea lutea</name>
    <dbReference type="NCBI Taxonomy" id="849756"/>
    <lineage>
        <taxon>Bacteria</taxon>
        <taxon>Pseudomonadati</taxon>
        <taxon>Bacteroidota</taxon>
        <taxon>Cytophagia</taxon>
        <taxon>Cytophagales</taxon>
        <taxon>Cyclobacteriaceae</taxon>
        <taxon>Mongoliitalea</taxon>
    </lineage>
</organism>
<keyword evidence="1" id="KW-0472">Membrane</keyword>
<keyword evidence="3" id="KW-1185">Reference proteome</keyword>
<gene>
    <name evidence="2" type="ORF">GCM10008106_09440</name>
</gene>
<reference evidence="2" key="1">
    <citation type="journal article" date="2014" name="Int. J. Syst. Evol. Microbiol.">
        <title>Complete genome sequence of Corynebacterium casei LMG S-19264T (=DSM 44701T), isolated from a smear-ripened cheese.</title>
        <authorList>
            <consortium name="US DOE Joint Genome Institute (JGI-PGF)"/>
            <person name="Walter F."/>
            <person name="Albersmeier A."/>
            <person name="Kalinowski J."/>
            <person name="Ruckert C."/>
        </authorList>
    </citation>
    <scope>NUCLEOTIDE SEQUENCE</scope>
    <source>
        <strain evidence="2">KCTC 23224</strain>
    </source>
</reference>